<dbReference type="Gene3D" id="3.80.10.10">
    <property type="entry name" value="Ribonuclease Inhibitor"/>
    <property type="match status" value="1"/>
</dbReference>
<feature type="transmembrane region" description="Helical" evidence="5">
    <location>
        <begin position="373"/>
        <end position="400"/>
    </location>
</feature>
<dbReference type="AlphaFoldDB" id="A0A0R3SGS7"/>
<dbReference type="InterPro" id="IPR032675">
    <property type="entry name" value="LRR_dom_sf"/>
</dbReference>
<dbReference type="SMART" id="SM00409">
    <property type="entry name" value="IG"/>
    <property type="match status" value="1"/>
</dbReference>
<keyword evidence="4" id="KW-1015">Disulfide bond</keyword>
<gene>
    <name evidence="8" type="ORF">HDID_LOCUS4124</name>
</gene>
<keyword evidence="5" id="KW-1133">Transmembrane helix</keyword>
<dbReference type="InterPro" id="IPR001611">
    <property type="entry name" value="Leu-rich_rpt"/>
</dbReference>
<evidence type="ECO:0000256" key="4">
    <source>
        <dbReference type="ARBA" id="ARBA00023157"/>
    </source>
</evidence>
<reference evidence="8 9" key="2">
    <citation type="submission" date="2018-11" db="EMBL/GenBank/DDBJ databases">
        <authorList>
            <consortium name="Pathogen Informatics"/>
        </authorList>
    </citation>
    <scope>NUCLEOTIDE SEQUENCE [LARGE SCALE GENOMIC DNA]</scope>
</reference>
<evidence type="ECO:0000256" key="1">
    <source>
        <dbReference type="ARBA" id="ARBA00022614"/>
    </source>
</evidence>
<dbReference type="PANTHER" id="PTHR24366">
    <property type="entry name" value="IG(IMMUNOGLOBULIN) AND LRR(LEUCINE RICH REPEAT) DOMAINS"/>
    <property type="match status" value="1"/>
</dbReference>
<evidence type="ECO:0000313" key="10">
    <source>
        <dbReference type="WBParaSite" id="HDID_0000412601-mRNA-1"/>
    </source>
</evidence>
<dbReference type="InterPro" id="IPR000483">
    <property type="entry name" value="Cys-rich_flank_reg_C"/>
</dbReference>
<dbReference type="Proteomes" id="UP000274504">
    <property type="component" value="Unassembled WGS sequence"/>
</dbReference>
<keyword evidence="5" id="KW-0472">Membrane</keyword>
<sequence>MFIILVILAVFFQKIFTLRCPPPPTSGLYTCRNRSLHDVPLPIGAPIKNRLAITALDISDNTIQILHQDALSPYPALTCLRVERNRLWKITDLAFHAVQNLQRLLLRSNSLLIQPGSLSPKALLQLKHLKELDLSENPLGQLPAGFLPPSLVELRIERTLLDLIFQPGSLGEITELENLSLANNSFENLPPHLDAEIRSLKHLKTLNLDGNKWNCDCHLTWLARLGREFNTTATCYNPKELKHQDIAALPLTEFQCAPVALNKKSIGNSITDVEAGSTVTMVCHFYSEPRGKIRWFRDHGEGMSKKIIEQDVEERVMGDYLTATNFTLKEVREGLEDGIYRCEAENARGRDEIIFRLRVGYQEKQRNLGLRGYGLTLTSALVVIGGVLLVNLILLSVVLYCCKSEHTADREVPRRIVMKEETNSKILFCYYYSWKNQTHRRANVCQNSSMSRGRVSF</sequence>
<dbReference type="PROSITE" id="PS50835">
    <property type="entry name" value="IG_LIKE"/>
    <property type="match status" value="1"/>
</dbReference>
<evidence type="ECO:0000313" key="9">
    <source>
        <dbReference type="Proteomes" id="UP000274504"/>
    </source>
</evidence>
<dbReference type="SMART" id="SM00369">
    <property type="entry name" value="LRR_TYP"/>
    <property type="match status" value="3"/>
</dbReference>
<organism evidence="10">
    <name type="scientific">Hymenolepis diminuta</name>
    <name type="common">Rat tapeworm</name>
    <dbReference type="NCBI Taxonomy" id="6216"/>
    <lineage>
        <taxon>Eukaryota</taxon>
        <taxon>Metazoa</taxon>
        <taxon>Spiralia</taxon>
        <taxon>Lophotrochozoa</taxon>
        <taxon>Platyhelminthes</taxon>
        <taxon>Cestoda</taxon>
        <taxon>Eucestoda</taxon>
        <taxon>Cyclophyllidea</taxon>
        <taxon>Hymenolepididae</taxon>
        <taxon>Hymenolepis</taxon>
    </lineage>
</organism>
<dbReference type="Pfam" id="PF13927">
    <property type="entry name" value="Ig_3"/>
    <property type="match status" value="1"/>
</dbReference>
<dbReference type="InterPro" id="IPR003599">
    <property type="entry name" value="Ig_sub"/>
</dbReference>
<keyword evidence="2 6" id="KW-0732">Signal</keyword>
<dbReference type="EMBL" id="UYSG01001456">
    <property type="protein sequence ID" value="VDL44172.1"/>
    <property type="molecule type" value="Genomic_DNA"/>
</dbReference>
<keyword evidence="1" id="KW-0433">Leucine-rich repeat</keyword>
<feature type="signal peptide" evidence="6">
    <location>
        <begin position="1"/>
        <end position="17"/>
    </location>
</feature>
<dbReference type="Gene3D" id="2.60.40.10">
    <property type="entry name" value="Immunoglobulins"/>
    <property type="match status" value="1"/>
</dbReference>
<keyword evidence="3" id="KW-0677">Repeat</keyword>
<feature type="domain" description="Ig-like" evidence="7">
    <location>
        <begin position="258"/>
        <end position="346"/>
    </location>
</feature>
<dbReference type="PANTHER" id="PTHR24366:SF96">
    <property type="entry name" value="LEUCINE RICH REPEAT CONTAINING 53"/>
    <property type="match status" value="1"/>
</dbReference>
<accession>A0A0R3SGS7</accession>
<dbReference type="InterPro" id="IPR007110">
    <property type="entry name" value="Ig-like_dom"/>
</dbReference>
<dbReference type="InterPro" id="IPR013783">
    <property type="entry name" value="Ig-like_fold"/>
</dbReference>
<dbReference type="OrthoDB" id="6240959at2759"/>
<dbReference type="Pfam" id="PF13855">
    <property type="entry name" value="LRR_8"/>
    <property type="match status" value="1"/>
</dbReference>
<evidence type="ECO:0000256" key="5">
    <source>
        <dbReference type="SAM" id="Phobius"/>
    </source>
</evidence>
<dbReference type="InterPro" id="IPR003591">
    <property type="entry name" value="Leu-rich_rpt_typical-subtyp"/>
</dbReference>
<dbReference type="InterPro" id="IPR036179">
    <property type="entry name" value="Ig-like_dom_sf"/>
</dbReference>
<keyword evidence="5" id="KW-0812">Transmembrane</keyword>
<evidence type="ECO:0000256" key="6">
    <source>
        <dbReference type="SAM" id="SignalP"/>
    </source>
</evidence>
<evidence type="ECO:0000313" key="8">
    <source>
        <dbReference type="EMBL" id="VDL44172.1"/>
    </source>
</evidence>
<evidence type="ECO:0000256" key="2">
    <source>
        <dbReference type="ARBA" id="ARBA00022729"/>
    </source>
</evidence>
<dbReference type="SMART" id="SM00082">
    <property type="entry name" value="LRRCT"/>
    <property type="match status" value="1"/>
</dbReference>
<dbReference type="SUPFAM" id="SSF52058">
    <property type="entry name" value="L domain-like"/>
    <property type="match status" value="1"/>
</dbReference>
<reference evidence="10" key="1">
    <citation type="submission" date="2017-02" db="UniProtKB">
        <authorList>
            <consortium name="WormBaseParasite"/>
        </authorList>
    </citation>
    <scope>IDENTIFICATION</scope>
</reference>
<proteinExistence type="predicted"/>
<feature type="chain" id="PRO_5043131270" evidence="6">
    <location>
        <begin position="18"/>
        <end position="457"/>
    </location>
</feature>
<name>A0A0R3SGS7_HYMDI</name>
<dbReference type="SUPFAM" id="SSF48726">
    <property type="entry name" value="Immunoglobulin"/>
    <property type="match status" value="1"/>
</dbReference>
<dbReference type="STRING" id="6216.A0A0R3SGS7"/>
<evidence type="ECO:0000256" key="3">
    <source>
        <dbReference type="ARBA" id="ARBA00022737"/>
    </source>
</evidence>
<dbReference type="WBParaSite" id="HDID_0000412601-mRNA-1">
    <property type="protein sequence ID" value="HDID_0000412601-mRNA-1"/>
    <property type="gene ID" value="HDID_0000412601"/>
</dbReference>
<evidence type="ECO:0000259" key="7">
    <source>
        <dbReference type="PROSITE" id="PS50835"/>
    </source>
</evidence>
<protein>
    <submittedName>
        <fullName evidence="10">Ig-like domain-containing protein</fullName>
    </submittedName>
</protein>